<reference evidence="1" key="1">
    <citation type="submission" date="2019-12" db="EMBL/GenBank/DDBJ databases">
        <title>Genome sequencing and annotation of Brassica cretica.</title>
        <authorList>
            <person name="Studholme D.J."/>
            <person name="Sarris P."/>
        </authorList>
    </citation>
    <scope>NUCLEOTIDE SEQUENCE</scope>
    <source>
        <strain evidence="1">PFS-109/04</strain>
        <tissue evidence="1">Leaf</tissue>
    </source>
</reference>
<comment type="caution">
    <text evidence="1">The sequence shown here is derived from an EMBL/GenBank/DDBJ whole genome shotgun (WGS) entry which is preliminary data.</text>
</comment>
<gene>
    <name evidence="1" type="ORF">F2Q69_00032120</name>
</gene>
<sequence length="82" mass="9763">MDPWRAHRIRRAEKALAVRMLKMISITRKTMEEHKLHLDSFIGTWDEFGKPGGRGLVVITVQEACLWVDEYLEPYLTYFTYF</sequence>
<proteinExistence type="predicted"/>
<evidence type="ECO:0000313" key="1">
    <source>
        <dbReference type="EMBL" id="KAF3588982.1"/>
    </source>
</evidence>
<protein>
    <submittedName>
        <fullName evidence="1">Uncharacterized protein</fullName>
    </submittedName>
</protein>
<dbReference type="Proteomes" id="UP000712600">
    <property type="component" value="Unassembled WGS sequence"/>
</dbReference>
<dbReference type="AlphaFoldDB" id="A0A8S9S9W7"/>
<name>A0A8S9S9W7_BRACR</name>
<accession>A0A8S9S9W7</accession>
<evidence type="ECO:0000313" key="2">
    <source>
        <dbReference type="Proteomes" id="UP000712600"/>
    </source>
</evidence>
<organism evidence="1 2">
    <name type="scientific">Brassica cretica</name>
    <name type="common">Mustard</name>
    <dbReference type="NCBI Taxonomy" id="69181"/>
    <lineage>
        <taxon>Eukaryota</taxon>
        <taxon>Viridiplantae</taxon>
        <taxon>Streptophyta</taxon>
        <taxon>Embryophyta</taxon>
        <taxon>Tracheophyta</taxon>
        <taxon>Spermatophyta</taxon>
        <taxon>Magnoliopsida</taxon>
        <taxon>eudicotyledons</taxon>
        <taxon>Gunneridae</taxon>
        <taxon>Pentapetalae</taxon>
        <taxon>rosids</taxon>
        <taxon>malvids</taxon>
        <taxon>Brassicales</taxon>
        <taxon>Brassicaceae</taxon>
        <taxon>Brassiceae</taxon>
        <taxon>Brassica</taxon>
    </lineage>
</organism>
<dbReference type="EMBL" id="QGKX02000088">
    <property type="protein sequence ID" value="KAF3588982.1"/>
    <property type="molecule type" value="Genomic_DNA"/>
</dbReference>